<feature type="active site" evidence="2">
    <location>
        <position position="116"/>
    </location>
</feature>
<protein>
    <recommendedName>
        <fullName evidence="5">Peptidase A1 domain-containing protein</fullName>
    </recommendedName>
</protein>
<dbReference type="Pfam" id="PF00026">
    <property type="entry name" value="Asp"/>
    <property type="match status" value="1"/>
</dbReference>
<comment type="caution">
    <text evidence="6">The sequence shown here is derived from an EMBL/GenBank/DDBJ whole genome shotgun (WGS) entry which is preliminary data.</text>
</comment>
<comment type="similarity">
    <text evidence="1">Belongs to the peptidase A1 family.</text>
</comment>
<dbReference type="SUPFAM" id="SSF50630">
    <property type="entry name" value="Acid proteases"/>
    <property type="match status" value="2"/>
</dbReference>
<feature type="active site" evidence="2">
    <location>
        <position position="334"/>
    </location>
</feature>
<feature type="signal peptide" evidence="4">
    <location>
        <begin position="1"/>
        <end position="17"/>
    </location>
</feature>
<feature type="region of interest" description="Disordered" evidence="3">
    <location>
        <begin position="48"/>
        <end position="78"/>
    </location>
</feature>
<dbReference type="CDD" id="cd05471">
    <property type="entry name" value="pepsin_like"/>
    <property type="match status" value="1"/>
</dbReference>
<evidence type="ECO:0000313" key="6">
    <source>
        <dbReference type="EMBL" id="KAF9333334.1"/>
    </source>
</evidence>
<feature type="region of interest" description="Disordered" evidence="3">
    <location>
        <begin position="398"/>
        <end position="475"/>
    </location>
</feature>
<dbReference type="GO" id="GO:0006508">
    <property type="term" value="P:proteolysis"/>
    <property type="evidence" value="ECO:0007669"/>
    <property type="project" value="InterPro"/>
</dbReference>
<evidence type="ECO:0000259" key="5">
    <source>
        <dbReference type="PROSITE" id="PS51767"/>
    </source>
</evidence>
<evidence type="ECO:0000256" key="2">
    <source>
        <dbReference type="PIRSR" id="PIRSR601461-1"/>
    </source>
</evidence>
<feature type="compositionally biased region" description="Low complexity" evidence="3">
    <location>
        <begin position="451"/>
        <end position="463"/>
    </location>
</feature>
<evidence type="ECO:0000256" key="4">
    <source>
        <dbReference type="SAM" id="SignalP"/>
    </source>
</evidence>
<keyword evidence="4" id="KW-0732">Signal</keyword>
<feature type="domain" description="Peptidase A1" evidence="5">
    <location>
        <begin position="98"/>
        <end position="537"/>
    </location>
</feature>
<dbReference type="AlphaFoldDB" id="A0A9P5SM39"/>
<feature type="chain" id="PRO_5040421033" description="Peptidase A1 domain-containing protein" evidence="4">
    <location>
        <begin position="18"/>
        <end position="544"/>
    </location>
</feature>
<feature type="compositionally biased region" description="Polar residues" evidence="3">
    <location>
        <begin position="48"/>
        <end position="69"/>
    </location>
</feature>
<dbReference type="PROSITE" id="PS51767">
    <property type="entry name" value="PEPTIDASE_A1"/>
    <property type="match status" value="1"/>
</dbReference>
<accession>A0A9P5SM39</accession>
<keyword evidence="7" id="KW-1185">Reference proteome</keyword>
<evidence type="ECO:0000256" key="1">
    <source>
        <dbReference type="ARBA" id="ARBA00007447"/>
    </source>
</evidence>
<evidence type="ECO:0000313" key="7">
    <source>
        <dbReference type="Proteomes" id="UP000696485"/>
    </source>
</evidence>
<dbReference type="InterPro" id="IPR034164">
    <property type="entry name" value="Pepsin-like_dom"/>
</dbReference>
<dbReference type="Proteomes" id="UP000696485">
    <property type="component" value="Unassembled WGS sequence"/>
</dbReference>
<dbReference type="Gene3D" id="2.40.70.10">
    <property type="entry name" value="Acid Proteases"/>
    <property type="match status" value="3"/>
</dbReference>
<dbReference type="InterPro" id="IPR021109">
    <property type="entry name" value="Peptidase_aspartic_dom_sf"/>
</dbReference>
<dbReference type="InterPro" id="IPR033121">
    <property type="entry name" value="PEPTIDASE_A1"/>
</dbReference>
<dbReference type="PANTHER" id="PTHR47966">
    <property type="entry name" value="BETA-SITE APP-CLEAVING ENZYME, ISOFORM A-RELATED"/>
    <property type="match status" value="1"/>
</dbReference>
<dbReference type="PANTHER" id="PTHR47966:SF51">
    <property type="entry name" value="BETA-SITE APP-CLEAVING ENZYME, ISOFORM A-RELATED"/>
    <property type="match status" value="1"/>
</dbReference>
<reference evidence="6" key="1">
    <citation type="journal article" date="2020" name="Fungal Divers.">
        <title>Resolving the Mortierellaceae phylogeny through synthesis of multi-gene phylogenetics and phylogenomics.</title>
        <authorList>
            <person name="Vandepol N."/>
            <person name="Liber J."/>
            <person name="Desiro A."/>
            <person name="Na H."/>
            <person name="Kennedy M."/>
            <person name="Barry K."/>
            <person name="Grigoriev I.V."/>
            <person name="Miller A.N."/>
            <person name="O'Donnell K."/>
            <person name="Stajich J.E."/>
            <person name="Bonito G."/>
        </authorList>
    </citation>
    <scope>NUCLEOTIDE SEQUENCE</scope>
    <source>
        <strain evidence="6">NVP1</strain>
    </source>
</reference>
<evidence type="ECO:0000256" key="3">
    <source>
        <dbReference type="SAM" id="MobiDB-lite"/>
    </source>
</evidence>
<sequence length="544" mass="59295">MKTSLLVLAATISLVSSSKTHRISIRRVDSGSDSTREHVDRTLARYSNNKVTQHSANSNHPLSRFQVQRNEPEASSRRSKWIDASRMPLEYNPSQVAFVGGVGIGTPPQYFNLEFDIGMADTWVTSERANCTTSGMKCSAESHRFFHSSKSTSFDEAPNVPWKMETIANAKIQGVLHTDRIDVAGFVVEKQVLGTATILINVKENGIDGSFGLGLNAMTFNGDPTPIDNLIESGIIKSEAKLDRVGVWMGTGNQGGELIFGGRDPLRYADDMSYFNVPEGSVYWATPVQALQVVIREPETDQGGPTGKINVMTHDVPSRIGFGTGLSMPNVIFDTSSNLILVPPRVALTVHQKIHNSMFGWYSGYNIFAGAYTISCSLLDEPSFDIWIELGPTATKARTTAQGGGVSAASVEPSGDNKAFGGNSSTITDAPVTKGESTDAEQKPLQPPLPQLISPPTSTPQTLAPETPEYSSTNRRFRIAGKDLVRERVPFPGSLFNICYSGIQPSKTDDDDWVFGNIWFMNNYMTLDHLNRQIGVAASLHHDT</sequence>
<dbReference type="GO" id="GO:0004190">
    <property type="term" value="F:aspartic-type endopeptidase activity"/>
    <property type="evidence" value="ECO:0007669"/>
    <property type="project" value="InterPro"/>
</dbReference>
<proteinExistence type="inferred from homology"/>
<dbReference type="EMBL" id="JAAAUY010000208">
    <property type="protein sequence ID" value="KAF9333334.1"/>
    <property type="molecule type" value="Genomic_DNA"/>
</dbReference>
<organism evidence="6 7">
    <name type="scientific">Podila minutissima</name>
    <dbReference type="NCBI Taxonomy" id="64525"/>
    <lineage>
        <taxon>Eukaryota</taxon>
        <taxon>Fungi</taxon>
        <taxon>Fungi incertae sedis</taxon>
        <taxon>Mucoromycota</taxon>
        <taxon>Mortierellomycotina</taxon>
        <taxon>Mortierellomycetes</taxon>
        <taxon>Mortierellales</taxon>
        <taxon>Mortierellaceae</taxon>
        <taxon>Podila</taxon>
    </lineage>
</organism>
<name>A0A9P5SM39_9FUNG</name>
<dbReference type="InterPro" id="IPR001461">
    <property type="entry name" value="Aspartic_peptidase_A1"/>
</dbReference>
<dbReference type="PRINTS" id="PR00792">
    <property type="entry name" value="PEPSIN"/>
</dbReference>
<gene>
    <name evidence="6" type="ORF">BG006_003749</name>
</gene>